<keyword evidence="7 9" id="KW-0067">ATP-binding</keyword>
<evidence type="ECO:0000256" key="1">
    <source>
        <dbReference type="ARBA" id="ARBA00022448"/>
    </source>
</evidence>
<keyword evidence="6" id="KW-0547">Nucleotide-binding</keyword>
<sequence>MTVVQTSATGAPHPLIRTAGVSMRFGAVQALSDACVQIVAGRMLSLLGHNGAGKSTLIRILTGTQVPTSGSIEFDGNDVTDVFDARHAHRLGIRCVFQEGSLCPNLTVYENARVLHHALRGWGWRNRARQLIEASLDDVFPGHGIAVDEVVGNLSLGQRQMVEIARAFSVHDHPVRLVILDEPTSSLDPHVAEQLLEYTVKARAQGLALVLISHKMREVTRYSDDVVVMRDGQVGPSQPSAGLSEPQLVALMGHTHAEPASAAPALSASSSVPVLRRVTQTPSRTATSQAAPPFYVNAGEIVGLAGLAGHGQREMLLAVLAASQGRARRGAHVEVAGRATFVAGDRQSEGLFPFWSVGQNLTIGGLGQFVSRGLIALDKERALANDWSAQLKIRTPDLDTPITALSGGNQQKVLVARALADNPDIVLLDDPLRGVDIHTKNELYEDVRRRAAAGCAFVWYTTENAELSICDRVYVFNQGRVTDEIPREALSEQRLIQSSFSDETIDVH</sequence>
<dbReference type="AlphaFoldDB" id="A0A494XYY2"/>
<evidence type="ECO:0000259" key="8">
    <source>
        <dbReference type="PROSITE" id="PS50893"/>
    </source>
</evidence>
<dbReference type="EMBL" id="RBZU01000007">
    <property type="protein sequence ID" value="RKP53289.1"/>
    <property type="molecule type" value="Genomic_DNA"/>
</dbReference>
<dbReference type="InterPro" id="IPR027417">
    <property type="entry name" value="P-loop_NTPase"/>
</dbReference>
<dbReference type="InterPro" id="IPR003439">
    <property type="entry name" value="ABC_transporter-like_ATP-bd"/>
</dbReference>
<feature type="domain" description="ABC transporter" evidence="8">
    <location>
        <begin position="273"/>
        <end position="503"/>
    </location>
</feature>
<evidence type="ECO:0000256" key="6">
    <source>
        <dbReference type="ARBA" id="ARBA00022741"/>
    </source>
</evidence>
<dbReference type="SMART" id="SM00382">
    <property type="entry name" value="AAA"/>
    <property type="match status" value="2"/>
</dbReference>
<dbReference type="PANTHER" id="PTHR43790">
    <property type="entry name" value="CARBOHYDRATE TRANSPORT ATP-BINDING PROTEIN MG119-RELATED"/>
    <property type="match status" value="1"/>
</dbReference>
<organism evidence="9 10">
    <name type="scientific">Pararobbsia silviterrae</name>
    <dbReference type="NCBI Taxonomy" id="1792498"/>
    <lineage>
        <taxon>Bacteria</taxon>
        <taxon>Pseudomonadati</taxon>
        <taxon>Pseudomonadota</taxon>
        <taxon>Betaproteobacteria</taxon>
        <taxon>Burkholderiales</taxon>
        <taxon>Burkholderiaceae</taxon>
        <taxon>Pararobbsia</taxon>
    </lineage>
</organism>
<keyword evidence="10" id="KW-1185">Reference proteome</keyword>
<protein>
    <submittedName>
        <fullName evidence="9">Sugar ABC transporter ATP-binding protein</fullName>
    </submittedName>
</protein>
<evidence type="ECO:0000256" key="3">
    <source>
        <dbReference type="ARBA" id="ARBA00022519"/>
    </source>
</evidence>
<comment type="caution">
    <text evidence="9">The sequence shown here is derived from an EMBL/GenBank/DDBJ whole genome shotgun (WGS) entry which is preliminary data.</text>
</comment>
<evidence type="ECO:0000256" key="4">
    <source>
        <dbReference type="ARBA" id="ARBA00022597"/>
    </source>
</evidence>
<accession>A0A494XYY2</accession>
<keyword evidence="2" id="KW-1003">Cell membrane</keyword>
<proteinExistence type="predicted"/>
<reference evidence="9 10" key="1">
    <citation type="submission" date="2018-10" db="EMBL/GenBank/DDBJ databases">
        <title>Robbsia sp. DHC34, isolated from soil.</title>
        <authorList>
            <person name="Gao Z.-H."/>
            <person name="Qiu L.-H."/>
        </authorList>
    </citation>
    <scope>NUCLEOTIDE SEQUENCE [LARGE SCALE GENOMIC DNA]</scope>
    <source>
        <strain evidence="9 10">DHC34</strain>
    </source>
</reference>
<dbReference type="InterPro" id="IPR003593">
    <property type="entry name" value="AAA+_ATPase"/>
</dbReference>
<dbReference type="OrthoDB" id="9805029at2"/>
<name>A0A494XYY2_9BURK</name>
<dbReference type="PANTHER" id="PTHR43790:SF9">
    <property type="entry name" value="GALACTOFURANOSE TRANSPORTER ATP-BINDING PROTEIN YTFR"/>
    <property type="match status" value="1"/>
</dbReference>
<dbReference type="GO" id="GO:0016887">
    <property type="term" value="F:ATP hydrolysis activity"/>
    <property type="evidence" value="ECO:0007669"/>
    <property type="project" value="InterPro"/>
</dbReference>
<evidence type="ECO:0000256" key="5">
    <source>
        <dbReference type="ARBA" id="ARBA00022737"/>
    </source>
</evidence>
<dbReference type="PROSITE" id="PS00211">
    <property type="entry name" value="ABC_TRANSPORTER_1"/>
    <property type="match status" value="2"/>
</dbReference>
<evidence type="ECO:0000256" key="2">
    <source>
        <dbReference type="ARBA" id="ARBA00022475"/>
    </source>
</evidence>
<evidence type="ECO:0000256" key="7">
    <source>
        <dbReference type="ARBA" id="ARBA00022840"/>
    </source>
</evidence>
<dbReference type="Proteomes" id="UP000270342">
    <property type="component" value="Unassembled WGS sequence"/>
</dbReference>
<dbReference type="InterPro" id="IPR017871">
    <property type="entry name" value="ABC_transporter-like_CS"/>
</dbReference>
<keyword evidence="3" id="KW-0472">Membrane</keyword>
<feature type="domain" description="ABC transporter" evidence="8">
    <location>
        <begin position="16"/>
        <end position="256"/>
    </location>
</feature>
<dbReference type="GO" id="GO:0005524">
    <property type="term" value="F:ATP binding"/>
    <property type="evidence" value="ECO:0007669"/>
    <property type="project" value="UniProtKB-KW"/>
</dbReference>
<dbReference type="InterPro" id="IPR050107">
    <property type="entry name" value="ABC_carbohydrate_import_ATPase"/>
</dbReference>
<dbReference type="RefSeq" id="WP_121087917.1">
    <property type="nucleotide sequence ID" value="NZ_RBZU01000007.1"/>
</dbReference>
<keyword evidence="5" id="KW-0677">Repeat</keyword>
<dbReference type="Gene3D" id="3.40.50.300">
    <property type="entry name" value="P-loop containing nucleotide triphosphate hydrolases"/>
    <property type="match status" value="2"/>
</dbReference>
<gene>
    <name evidence="9" type="ORF">D7S86_16295</name>
</gene>
<keyword evidence="4" id="KW-0762">Sugar transport</keyword>
<dbReference type="PROSITE" id="PS50893">
    <property type="entry name" value="ABC_TRANSPORTER_2"/>
    <property type="match status" value="2"/>
</dbReference>
<evidence type="ECO:0000313" key="9">
    <source>
        <dbReference type="EMBL" id="RKP53289.1"/>
    </source>
</evidence>
<evidence type="ECO:0000313" key="10">
    <source>
        <dbReference type="Proteomes" id="UP000270342"/>
    </source>
</evidence>
<dbReference type="CDD" id="cd03216">
    <property type="entry name" value="ABC_Carb_Monos_I"/>
    <property type="match status" value="1"/>
</dbReference>
<dbReference type="SUPFAM" id="SSF52540">
    <property type="entry name" value="P-loop containing nucleoside triphosphate hydrolases"/>
    <property type="match status" value="2"/>
</dbReference>
<keyword evidence="3" id="KW-0997">Cell inner membrane</keyword>
<dbReference type="Pfam" id="PF00005">
    <property type="entry name" value="ABC_tran"/>
    <property type="match status" value="2"/>
</dbReference>
<keyword evidence="1" id="KW-0813">Transport</keyword>